<comment type="caution">
    <text evidence="11">The sequence shown here is derived from an EMBL/GenBank/DDBJ whole genome shotgun (WGS) entry which is preliminary data.</text>
</comment>
<evidence type="ECO:0000256" key="1">
    <source>
        <dbReference type="ARBA" id="ARBA00022741"/>
    </source>
</evidence>
<keyword evidence="5" id="KW-0067">ATP-binding</keyword>
<evidence type="ECO:0000256" key="3">
    <source>
        <dbReference type="ARBA" id="ARBA00022801"/>
    </source>
</evidence>
<dbReference type="InterPro" id="IPR001650">
    <property type="entry name" value="Helicase_C-like"/>
</dbReference>
<dbReference type="Pfam" id="PF19833">
    <property type="entry name" value="RecG_dom3_C"/>
    <property type="match status" value="1"/>
</dbReference>
<keyword evidence="7" id="KW-0234">DNA repair</keyword>
<dbReference type="SUPFAM" id="SSF52540">
    <property type="entry name" value="P-loop containing nucleoside triphosphate hydrolases"/>
    <property type="match status" value="1"/>
</dbReference>
<keyword evidence="4 11" id="KW-0347">Helicase</keyword>
<dbReference type="EMBL" id="QRYQ01000006">
    <property type="protein sequence ID" value="RGU92273.1"/>
    <property type="molecule type" value="Genomic_DNA"/>
</dbReference>
<evidence type="ECO:0000256" key="8">
    <source>
        <dbReference type="ARBA" id="ARBA00049819"/>
    </source>
</evidence>
<evidence type="ECO:0000313" key="12">
    <source>
        <dbReference type="Proteomes" id="UP000265489"/>
    </source>
</evidence>
<reference evidence="11 12" key="1">
    <citation type="submission" date="2018-08" db="EMBL/GenBank/DDBJ databases">
        <title>A genome reference for cultivated species of the human gut microbiota.</title>
        <authorList>
            <person name="Zou Y."/>
            <person name="Xue W."/>
            <person name="Luo G."/>
        </authorList>
    </citation>
    <scope>NUCLEOTIDE SEQUENCE [LARGE SCALE GENOMIC DNA]</scope>
    <source>
        <strain evidence="11 12">AF15-20</strain>
    </source>
</reference>
<dbReference type="NCBIfam" id="NF008165">
    <property type="entry name" value="PRK10917.1-3"/>
    <property type="match status" value="1"/>
</dbReference>
<dbReference type="PROSITE" id="PS51194">
    <property type="entry name" value="HELICASE_CTER"/>
    <property type="match status" value="1"/>
</dbReference>
<dbReference type="Proteomes" id="UP000265489">
    <property type="component" value="Unassembled WGS sequence"/>
</dbReference>
<dbReference type="PANTHER" id="PTHR47964">
    <property type="entry name" value="ATP-DEPENDENT DNA HELICASE HOMOLOG RECG, CHLOROPLASTIC"/>
    <property type="match status" value="1"/>
</dbReference>
<dbReference type="AlphaFoldDB" id="A0A395WA07"/>
<keyword evidence="1" id="KW-0547">Nucleotide-binding</keyword>
<dbReference type="SUPFAM" id="SSF50249">
    <property type="entry name" value="Nucleic acid-binding proteins"/>
    <property type="match status" value="1"/>
</dbReference>
<dbReference type="InterPro" id="IPR033454">
    <property type="entry name" value="RecG_wedge"/>
</dbReference>
<evidence type="ECO:0000259" key="10">
    <source>
        <dbReference type="PROSITE" id="PS51194"/>
    </source>
</evidence>
<dbReference type="GO" id="GO:0003678">
    <property type="term" value="F:DNA helicase activity"/>
    <property type="evidence" value="ECO:0007669"/>
    <property type="project" value="TreeGrafter"/>
</dbReference>
<dbReference type="Gene3D" id="3.40.50.300">
    <property type="entry name" value="P-loop containing nucleotide triphosphate hydrolases"/>
    <property type="match status" value="2"/>
</dbReference>
<evidence type="ECO:0000256" key="5">
    <source>
        <dbReference type="ARBA" id="ARBA00022840"/>
    </source>
</evidence>
<keyword evidence="2" id="KW-0227">DNA damage</keyword>
<dbReference type="GO" id="GO:0003677">
    <property type="term" value="F:DNA binding"/>
    <property type="evidence" value="ECO:0007669"/>
    <property type="project" value="UniProtKB-KW"/>
</dbReference>
<evidence type="ECO:0000256" key="6">
    <source>
        <dbReference type="ARBA" id="ARBA00023125"/>
    </source>
</evidence>
<keyword evidence="6" id="KW-0238">DNA-binding</keyword>
<evidence type="ECO:0000256" key="4">
    <source>
        <dbReference type="ARBA" id="ARBA00022806"/>
    </source>
</evidence>
<dbReference type="CDD" id="cd17992">
    <property type="entry name" value="DEXHc_RecG"/>
    <property type="match status" value="1"/>
</dbReference>
<dbReference type="InterPro" id="IPR011545">
    <property type="entry name" value="DEAD/DEAH_box_helicase_dom"/>
</dbReference>
<dbReference type="GO" id="GO:0016787">
    <property type="term" value="F:hydrolase activity"/>
    <property type="evidence" value="ECO:0007669"/>
    <property type="project" value="UniProtKB-KW"/>
</dbReference>
<organism evidence="11 12">
    <name type="scientific">Holdemanella biformis</name>
    <dbReference type="NCBI Taxonomy" id="1735"/>
    <lineage>
        <taxon>Bacteria</taxon>
        <taxon>Bacillati</taxon>
        <taxon>Bacillota</taxon>
        <taxon>Erysipelotrichia</taxon>
        <taxon>Erysipelotrichales</taxon>
        <taxon>Erysipelotrichaceae</taxon>
        <taxon>Holdemanella</taxon>
    </lineage>
</organism>
<protein>
    <recommendedName>
        <fullName evidence="8">Probable DNA 3'-5' helicase RecG</fullName>
    </recommendedName>
</protein>
<dbReference type="Pfam" id="PF00270">
    <property type="entry name" value="DEAD"/>
    <property type="match status" value="1"/>
</dbReference>
<dbReference type="Pfam" id="PF17191">
    <property type="entry name" value="RecG_wedge"/>
    <property type="match status" value="1"/>
</dbReference>
<accession>A0A395WA07</accession>
<evidence type="ECO:0000259" key="9">
    <source>
        <dbReference type="PROSITE" id="PS51192"/>
    </source>
</evidence>
<sequence length="657" mass="75423">MQINELKITSRRLGLLVKMNILTVEDLLKYYPLRYDTVQTLPYASWNEKESVVFQGLICSAARVIRLSKNRSMTKFKVMSWNEELNITLFNRPWPSQFGFGKTITIYGQYQGNNNVLASTYNFKPLDQQLGLHPVYPLIEGLKQSDIQAIMKEALKHVDILPQRVPQRYVEKYKLLDISTAYKWIHFPENEKQLHAAIRTLKYEEFLCFQCVMQSMHEKKEIKTKKVFSVSTVKNWISNLPFELTKDQLSSIDDILYDLKSTNVMFRLVQGDVGCGKTIVAQISMYANQLAGYQSALLAPTEILARQHVKNMHKLGLEATLYVSSLAAKEKKEILEKLENGKIFNVVGTHALFQENVVFHKLGLVIADEQQRFGVKQRRSLLEKGKCVDFLMMSATPIPRTYAHFLYGDMDISSIHTMPIGRKSVVTKYFKTASMAPCLNDVLNFVKEGRQCYVVCPAIEENDEYKMRNVFEIYEGMTKTLKDVRIGLLHGKMTSQEKEETMDKFSKHEFDILVSTTVIEVGIDVANASVMVIYDAHRFGLSTLHQLRGRVARDKKQGYCFLLSSSNDLQAIERLKKMEELKDGFEVSNYDLHMRGPGDILGIRQSGMPCLVFGDFEKDQAMMEMCIQDAKEIIQDQVDVDLLLYISNAIENAQYFD</sequence>
<dbReference type="RefSeq" id="WP_118324933.1">
    <property type="nucleotide sequence ID" value="NZ_CATXNH010000122.1"/>
</dbReference>
<dbReference type="Pfam" id="PF00271">
    <property type="entry name" value="Helicase_C"/>
    <property type="match status" value="1"/>
</dbReference>
<dbReference type="GO" id="GO:0006281">
    <property type="term" value="P:DNA repair"/>
    <property type="evidence" value="ECO:0007669"/>
    <property type="project" value="UniProtKB-KW"/>
</dbReference>
<dbReference type="PROSITE" id="PS51192">
    <property type="entry name" value="HELICASE_ATP_BIND_1"/>
    <property type="match status" value="1"/>
</dbReference>
<dbReference type="PANTHER" id="PTHR47964:SF1">
    <property type="entry name" value="ATP-DEPENDENT DNA HELICASE HOMOLOG RECG, CHLOROPLASTIC"/>
    <property type="match status" value="1"/>
</dbReference>
<evidence type="ECO:0000313" key="11">
    <source>
        <dbReference type="EMBL" id="RGU92273.1"/>
    </source>
</evidence>
<proteinExistence type="predicted"/>
<feature type="domain" description="Helicase ATP-binding" evidence="9">
    <location>
        <begin position="258"/>
        <end position="415"/>
    </location>
</feature>
<evidence type="ECO:0000256" key="7">
    <source>
        <dbReference type="ARBA" id="ARBA00023204"/>
    </source>
</evidence>
<dbReference type="InterPro" id="IPR045562">
    <property type="entry name" value="RecG_dom3_C"/>
</dbReference>
<keyword evidence="3" id="KW-0378">Hydrolase</keyword>
<dbReference type="SMART" id="SM00490">
    <property type="entry name" value="HELICc"/>
    <property type="match status" value="1"/>
</dbReference>
<dbReference type="InterPro" id="IPR012340">
    <property type="entry name" value="NA-bd_OB-fold"/>
</dbReference>
<dbReference type="InterPro" id="IPR014001">
    <property type="entry name" value="Helicase_ATP-bd"/>
</dbReference>
<gene>
    <name evidence="11" type="ORF">DWW32_04655</name>
</gene>
<evidence type="ECO:0000256" key="2">
    <source>
        <dbReference type="ARBA" id="ARBA00022763"/>
    </source>
</evidence>
<dbReference type="GO" id="GO:0005524">
    <property type="term" value="F:ATP binding"/>
    <property type="evidence" value="ECO:0007669"/>
    <property type="project" value="UniProtKB-KW"/>
</dbReference>
<dbReference type="GeneID" id="66579347"/>
<dbReference type="InterPro" id="IPR047112">
    <property type="entry name" value="RecG/Mfd"/>
</dbReference>
<feature type="domain" description="Helicase C-terminal" evidence="10">
    <location>
        <begin position="438"/>
        <end position="598"/>
    </location>
</feature>
<dbReference type="SMART" id="SM00487">
    <property type="entry name" value="DEXDc"/>
    <property type="match status" value="1"/>
</dbReference>
<dbReference type="InterPro" id="IPR027417">
    <property type="entry name" value="P-loop_NTPase"/>
</dbReference>
<name>A0A395WA07_9FIRM</name>